<dbReference type="AlphaFoldDB" id="A0A485LCI8"/>
<protein>
    <submittedName>
        <fullName evidence="4">Aste57867_18650 protein</fullName>
    </submittedName>
</protein>
<dbReference type="InterPro" id="IPR005114">
    <property type="entry name" value="Helicase_assoc"/>
</dbReference>
<dbReference type="OrthoDB" id="58760at2759"/>
<dbReference type="PANTHER" id="PTHR37066:SF1">
    <property type="entry name" value="LNS2_PITP DOMAIN-CONTAINING PROTEIN"/>
    <property type="match status" value="1"/>
</dbReference>
<evidence type="ECO:0000259" key="2">
    <source>
        <dbReference type="Pfam" id="PF03457"/>
    </source>
</evidence>
<dbReference type="Proteomes" id="UP000332933">
    <property type="component" value="Unassembled WGS sequence"/>
</dbReference>
<feature type="region of interest" description="Disordered" evidence="1">
    <location>
        <begin position="1"/>
        <end position="41"/>
    </location>
</feature>
<feature type="domain" description="Helicase-associated" evidence="2">
    <location>
        <begin position="250"/>
        <end position="321"/>
    </location>
</feature>
<sequence length="512" mass="58609">MANSHKNKYPTAPHTRGRENRKTSLTVPAETTRTVSARQTEDARNVTRSCFACHLPASHCSISMSSTSSAGESPQPLARRDSANSMASLLNGTPRQFPLFVEAATFLHSIQKDTTSFTSFPKMYTVPREAPWPEHLQGIKLNTAQVRMHYKNGNLHPETLAALEAVNFVFDVNEVKWAQKLLALTTYKNLHGDLCVPQEYIVPAHDPQWPKDLWHMRLGLAVRSLRQKTKPGSDRYKFLTQMGFVWNILDLSWDTKIVALATYRAIYGDLLVAYSFKVPSDDTRWPKETWGLKLGHAVHNIRQNGHDMSTDRRRQLLDLGFVWDHLEMSWDVKVLALETYKSLYENLNVPYGFVVPTEAWPRETWHMKLGHAVHNIRQNMADMAPARKEQLNEMGFVWHSLPLPWEMKLQALHVFYELYGHLDIPLQFRVPGDGQGVWPKKTWHLRLADVIDDVRRNFENLSPSQVAQLNAMAFPWQDEAEQASRDVEMVSICDGFPLVKRFKVEGSPSSDS</sequence>
<evidence type="ECO:0000313" key="5">
    <source>
        <dbReference type="Proteomes" id="UP000332933"/>
    </source>
</evidence>
<dbReference type="EMBL" id="CAADRA010006423">
    <property type="protein sequence ID" value="VFT95385.1"/>
    <property type="molecule type" value="Genomic_DNA"/>
</dbReference>
<feature type="domain" description="Helicase-associated" evidence="2">
    <location>
        <begin position="328"/>
        <end position="396"/>
    </location>
</feature>
<evidence type="ECO:0000313" key="3">
    <source>
        <dbReference type="EMBL" id="KAF0689935.1"/>
    </source>
</evidence>
<gene>
    <name evidence="4" type="primary">Aste57867_18650</name>
    <name evidence="3" type="ORF">As57867_018588</name>
    <name evidence="4" type="ORF">ASTE57867_18650</name>
</gene>
<dbReference type="PANTHER" id="PTHR37066">
    <property type="entry name" value="HELICASE-ASSOCIATED"/>
    <property type="match status" value="1"/>
</dbReference>
<organism evidence="4 5">
    <name type="scientific">Aphanomyces stellatus</name>
    <dbReference type="NCBI Taxonomy" id="120398"/>
    <lineage>
        <taxon>Eukaryota</taxon>
        <taxon>Sar</taxon>
        <taxon>Stramenopiles</taxon>
        <taxon>Oomycota</taxon>
        <taxon>Saprolegniomycetes</taxon>
        <taxon>Saprolegniales</taxon>
        <taxon>Verrucalvaceae</taxon>
        <taxon>Aphanomyces</taxon>
    </lineage>
</organism>
<reference evidence="4 5" key="1">
    <citation type="submission" date="2019-03" db="EMBL/GenBank/DDBJ databases">
        <authorList>
            <person name="Gaulin E."/>
            <person name="Dumas B."/>
        </authorList>
    </citation>
    <scope>NUCLEOTIDE SEQUENCE [LARGE SCALE GENOMIC DNA]</scope>
    <source>
        <strain evidence="4">CBS 568.67</strain>
    </source>
</reference>
<proteinExistence type="predicted"/>
<evidence type="ECO:0000313" key="4">
    <source>
        <dbReference type="EMBL" id="VFT95385.1"/>
    </source>
</evidence>
<accession>A0A485LCI8</accession>
<evidence type="ECO:0000256" key="1">
    <source>
        <dbReference type="SAM" id="MobiDB-lite"/>
    </source>
</evidence>
<name>A0A485LCI8_9STRA</name>
<reference evidence="3" key="2">
    <citation type="submission" date="2019-06" db="EMBL/GenBank/DDBJ databases">
        <title>Genomics analysis of Aphanomyces spp. identifies a new class of oomycete effector associated with host adaptation.</title>
        <authorList>
            <person name="Gaulin E."/>
        </authorList>
    </citation>
    <scope>NUCLEOTIDE SEQUENCE</scope>
    <source>
        <strain evidence="3">CBS 578.67</strain>
    </source>
</reference>
<dbReference type="EMBL" id="VJMH01006402">
    <property type="protein sequence ID" value="KAF0689935.1"/>
    <property type="molecule type" value="Genomic_DNA"/>
</dbReference>
<dbReference type="Pfam" id="PF03457">
    <property type="entry name" value="HA"/>
    <property type="match status" value="3"/>
</dbReference>
<feature type="domain" description="Helicase-associated" evidence="2">
    <location>
        <begin position="404"/>
        <end position="474"/>
    </location>
</feature>
<keyword evidence="5" id="KW-1185">Reference proteome</keyword>
<feature type="compositionally biased region" description="Polar residues" evidence="1">
    <location>
        <begin position="23"/>
        <end position="38"/>
    </location>
</feature>